<protein>
    <submittedName>
        <fullName evidence="2">Peptidase</fullName>
    </submittedName>
</protein>
<evidence type="ECO:0000313" key="3">
    <source>
        <dbReference type="Proteomes" id="UP000018914"/>
    </source>
</evidence>
<dbReference type="NCBIfam" id="TIGR02532">
    <property type="entry name" value="IV_pilin_GFxxxE"/>
    <property type="match status" value="1"/>
</dbReference>
<accession>W0DG85</accession>
<reference evidence="2 3" key="1">
    <citation type="submission" date="2013-12" db="EMBL/GenBank/DDBJ databases">
        <authorList>
            <consortium name="DOE Joint Genome Institute"/>
            <person name="Eisen J."/>
            <person name="Huntemann M."/>
            <person name="Han J."/>
            <person name="Chen A."/>
            <person name="Kyrpides N."/>
            <person name="Mavromatis K."/>
            <person name="Markowitz V."/>
            <person name="Palaniappan K."/>
            <person name="Ivanova N."/>
            <person name="Schaumberg A."/>
            <person name="Pati A."/>
            <person name="Liolios K."/>
            <person name="Nordberg H.P."/>
            <person name="Cantor M.N."/>
            <person name="Hua S.X."/>
            <person name="Woyke T."/>
        </authorList>
    </citation>
    <scope>NUCLEOTIDE SEQUENCE [LARGE SCALE GENOMIC DNA]</scope>
    <source>
        <strain evidence="2 3">DSM 23557</strain>
    </source>
</reference>
<dbReference type="PROSITE" id="PS00409">
    <property type="entry name" value="PROKAR_NTER_METHYL"/>
    <property type="match status" value="1"/>
</dbReference>
<gene>
    <name evidence="2" type="ORF">THERU_05775</name>
</gene>
<dbReference type="EMBL" id="CP007028">
    <property type="protein sequence ID" value="AHE96247.1"/>
    <property type="molecule type" value="Genomic_DNA"/>
</dbReference>
<keyword evidence="1" id="KW-0472">Membrane</keyword>
<keyword evidence="1" id="KW-1133">Transmembrane helix</keyword>
<evidence type="ECO:0000313" key="2">
    <source>
        <dbReference type="EMBL" id="AHE96247.1"/>
    </source>
</evidence>
<keyword evidence="3" id="KW-1185">Reference proteome</keyword>
<name>W0DG85_9AQUI</name>
<evidence type="ECO:0000256" key="1">
    <source>
        <dbReference type="SAM" id="Phobius"/>
    </source>
</evidence>
<dbReference type="PANTHER" id="PTHR30093">
    <property type="entry name" value="GENERAL SECRETION PATHWAY PROTEIN G"/>
    <property type="match status" value="1"/>
</dbReference>
<dbReference type="RefSeq" id="WP_038532175.1">
    <property type="nucleotide sequence ID" value="NZ_CP007028.1"/>
</dbReference>
<dbReference type="eggNOG" id="COG4968">
    <property type="taxonomic scope" value="Bacteria"/>
</dbReference>
<dbReference type="OrthoDB" id="15458at2"/>
<proteinExistence type="predicted"/>
<dbReference type="Pfam" id="PF07963">
    <property type="entry name" value="N_methyl"/>
    <property type="match status" value="1"/>
</dbReference>
<dbReference type="STRING" id="75906.THERU_05775"/>
<dbReference type="Gene3D" id="3.30.700.10">
    <property type="entry name" value="Glycoprotein, Type 4 Pilin"/>
    <property type="match status" value="1"/>
</dbReference>
<dbReference type="Proteomes" id="UP000018914">
    <property type="component" value="Chromosome"/>
</dbReference>
<sequence>MRRGFTLLELLVVIAIIAILVSIAIPQYLNYTERARLASYALPIARACMFDVSSYCSTDPPPAGTETYSIIGNSTFPNCVANYTTPGGTVYFTVVEAFQCSNTGQLAAGKLHAYFSVMGQRVVCRVDTGTFRCFVE</sequence>
<dbReference type="InterPro" id="IPR045584">
    <property type="entry name" value="Pilin-like"/>
</dbReference>
<organism evidence="3">
    <name type="scientific">Thermocrinis ruber</name>
    <dbReference type="NCBI Taxonomy" id="75906"/>
    <lineage>
        <taxon>Bacteria</taxon>
        <taxon>Pseudomonadati</taxon>
        <taxon>Aquificota</taxon>
        <taxon>Aquificia</taxon>
        <taxon>Aquificales</taxon>
        <taxon>Aquificaceae</taxon>
        <taxon>Thermocrinis</taxon>
    </lineage>
</organism>
<dbReference type="HOGENOM" id="CLU_150096_0_0_0"/>
<dbReference type="SUPFAM" id="SSF54523">
    <property type="entry name" value="Pili subunits"/>
    <property type="match status" value="1"/>
</dbReference>
<dbReference type="InterPro" id="IPR012902">
    <property type="entry name" value="N_methyl_site"/>
</dbReference>
<dbReference type="KEGG" id="trd:THERU_05775"/>
<keyword evidence="1" id="KW-0812">Transmembrane</keyword>
<dbReference type="AlphaFoldDB" id="W0DG85"/>
<feature type="transmembrane region" description="Helical" evidence="1">
    <location>
        <begin position="7"/>
        <end position="29"/>
    </location>
</feature>